<organism evidence="1 2">
    <name type="scientific">Carnegiea gigantea</name>
    <dbReference type="NCBI Taxonomy" id="171969"/>
    <lineage>
        <taxon>Eukaryota</taxon>
        <taxon>Viridiplantae</taxon>
        <taxon>Streptophyta</taxon>
        <taxon>Embryophyta</taxon>
        <taxon>Tracheophyta</taxon>
        <taxon>Spermatophyta</taxon>
        <taxon>Magnoliopsida</taxon>
        <taxon>eudicotyledons</taxon>
        <taxon>Gunneridae</taxon>
        <taxon>Pentapetalae</taxon>
        <taxon>Caryophyllales</taxon>
        <taxon>Cactineae</taxon>
        <taxon>Cactaceae</taxon>
        <taxon>Cactoideae</taxon>
        <taxon>Echinocereeae</taxon>
        <taxon>Carnegiea</taxon>
    </lineage>
</organism>
<sequence length="211" mass="24198">MDSKGVKLAIKNMLIQFLYECGGVDTIPNSRLDALSIINEISSHRAFSKVLIEEQVEGLNMSATIKQILLDHTPGDKFDEDFADAYMEELVESDDRDIFDDDDDEEEEEEEEVFLTDVMHGVQIRLNDFNERYKVLEIQRRVVVVHHKAMEKLAKLEGLDLSSDDVSYLTGDSSRAEHAEHIAVDPKGKHVSFVVLRIFDHKFPCHYDDLK</sequence>
<gene>
    <name evidence="1" type="ORF">Cgig2_006530</name>
</gene>
<dbReference type="Proteomes" id="UP001153076">
    <property type="component" value="Unassembled WGS sequence"/>
</dbReference>
<dbReference type="AlphaFoldDB" id="A0A9Q1GXD7"/>
<evidence type="ECO:0000313" key="2">
    <source>
        <dbReference type="Proteomes" id="UP001153076"/>
    </source>
</evidence>
<dbReference type="PANTHER" id="PTHR36071:SF1">
    <property type="entry name" value="DNA DOUBLE-STRAND BREAK REPAIR PROTEIN"/>
    <property type="match status" value="1"/>
</dbReference>
<dbReference type="OrthoDB" id="767974at2759"/>
<evidence type="ECO:0000313" key="1">
    <source>
        <dbReference type="EMBL" id="KAJ8426855.1"/>
    </source>
</evidence>
<dbReference type="EMBL" id="JAKOGI010001230">
    <property type="protein sequence ID" value="KAJ8426855.1"/>
    <property type="molecule type" value="Genomic_DNA"/>
</dbReference>
<reference evidence="1" key="1">
    <citation type="submission" date="2022-04" db="EMBL/GenBank/DDBJ databases">
        <title>Carnegiea gigantea Genome sequencing and assembly v2.</title>
        <authorList>
            <person name="Copetti D."/>
            <person name="Sanderson M.J."/>
            <person name="Burquez A."/>
            <person name="Wojciechowski M.F."/>
        </authorList>
    </citation>
    <scope>NUCLEOTIDE SEQUENCE</scope>
    <source>
        <strain evidence="1">SGP5-SGP5p</strain>
        <tissue evidence="1">Aerial part</tissue>
    </source>
</reference>
<keyword evidence="2" id="KW-1185">Reference proteome</keyword>
<dbReference type="PANTHER" id="PTHR36071">
    <property type="entry name" value="DNA DOUBLE-STRAND BREAK REPAIR PROTEIN"/>
    <property type="match status" value="1"/>
</dbReference>
<protein>
    <submittedName>
        <fullName evidence="1">Uncharacterized protein</fullName>
    </submittedName>
</protein>
<proteinExistence type="predicted"/>
<name>A0A9Q1GXD7_9CARY</name>
<accession>A0A9Q1GXD7</accession>
<comment type="caution">
    <text evidence="1">The sequence shown here is derived from an EMBL/GenBank/DDBJ whole genome shotgun (WGS) entry which is preliminary data.</text>
</comment>